<gene>
    <name evidence="6" type="ORF">V8Q02_13135</name>
</gene>
<organism evidence="6 7">
    <name type="scientific">Rhizobium aouanii</name>
    <dbReference type="NCBI Taxonomy" id="3118145"/>
    <lineage>
        <taxon>Bacteria</taxon>
        <taxon>Pseudomonadati</taxon>
        <taxon>Pseudomonadota</taxon>
        <taxon>Alphaproteobacteria</taxon>
        <taxon>Hyphomicrobiales</taxon>
        <taxon>Rhizobiaceae</taxon>
        <taxon>Rhizobium/Agrobacterium group</taxon>
        <taxon>Rhizobium</taxon>
    </lineage>
</organism>
<dbReference type="SUPFAM" id="SSF53850">
    <property type="entry name" value="Periplasmic binding protein-like II"/>
    <property type="match status" value="1"/>
</dbReference>
<evidence type="ECO:0000259" key="5">
    <source>
        <dbReference type="SMART" id="SM00062"/>
    </source>
</evidence>
<dbReference type="SMART" id="SM00062">
    <property type="entry name" value="PBPb"/>
    <property type="match status" value="1"/>
</dbReference>
<reference evidence="6 7" key="1">
    <citation type="submission" date="2024-01" db="EMBL/GenBank/DDBJ databases">
        <title>Draft genome sequences of three bacterial strains isolated from Acacia saligna represent a potential new species within the genus Rhizobium.</title>
        <authorList>
            <person name="Tambong J.T."/>
            <person name="Mnasri B."/>
        </authorList>
    </citation>
    <scope>NUCLEOTIDE SEQUENCE [LARGE SCALE GENOMIC DNA]</scope>
    <source>
        <strain evidence="6 7">1AS12I</strain>
    </source>
</reference>
<keyword evidence="3 4" id="KW-0732">Signal</keyword>
<dbReference type="Proteomes" id="UP001531129">
    <property type="component" value="Unassembled WGS sequence"/>
</dbReference>
<evidence type="ECO:0000256" key="4">
    <source>
        <dbReference type="SAM" id="SignalP"/>
    </source>
</evidence>
<protein>
    <submittedName>
        <fullName evidence="6">Amino acid ABC transporter substrate-binding protein</fullName>
    </submittedName>
</protein>
<accession>A0ABU8CL06</accession>
<dbReference type="Gene3D" id="3.40.190.10">
    <property type="entry name" value="Periplasmic binding protein-like II"/>
    <property type="match status" value="2"/>
</dbReference>
<dbReference type="RefSeq" id="WP_264396559.1">
    <property type="nucleotide sequence ID" value="NZ_JBAMYB010000006.1"/>
</dbReference>
<evidence type="ECO:0000256" key="1">
    <source>
        <dbReference type="ARBA" id="ARBA00010333"/>
    </source>
</evidence>
<keyword evidence="2" id="KW-0813">Transport</keyword>
<name>A0ABU8CL06_9HYPH</name>
<dbReference type="Pfam" id="PF00497">
    <property type="entry name" value="SBP_bac_3"/>
    <property type="match status" value="1"/>
</dbReference>
<feature type="signal peptide" evidence="4">
    <location>
        <begin position="1"/>
        <end position="22"/>
    </location>
</feature>
<dbReference type="PANTHER" id="PTHR30085">
    <property type="entry name" value="AMINO ACID ABC TRANSPORTER PERMEASE"/>
    <property type="match status" value="1"/>
</dbReference>
<evidence type="ECO:0000313" key="6">
    <source>
        <dbReference type="EMBL" id="MEI1248947.1"/>
    </source>
</evidence>
<feature type="chain" id="PRO_5047338696" evidence="4">
    <location>
        <begin position="23"/>
        <end position="342"/>
    </location>
</feature>
<proteinExistence type="inferred from homology"/>
<evidence type="ECO:0000313" key="7">
    <source>
        <dbReference type="Proteomes" id="UP001531129"/>
    </source>
</evidence>
<evidence type="ECO:0000256" key="2">
    <source>
        <dbReference type="ARBA" id="ARBA00022448"/>
    </source>
</evidence>
<comment type="similarity">
    <text evidence="1">Belongs to the bacterial solute-binding protein 3 family.</text>
</comment>
<sequence>MKIKMYAAALGIAAFSSGIAFANGTLDQVKGRAELLCGVGENFAGFFSPDATGKYSGFDVDFCHAVAAATLGDAAKVKFLPATPSARFPQLQSGQVDLLSRSVTDTFSRDGSLGLDFPVIMFYDGHALMVAKSLGVASGKDLDGANVCTQTGLSTEVIIADYFKSNKMTYKPVVFDSRDQALAAFESGRCDVFSSDRSTLFAYRAALKNPDNYVVLDDTISKSLNGPVVRHGDNNWEDIIRWTGYALIAAEEFGVTSKNVDEVKADPAAPAEVRRLLGVEGDFGAMLGLPNEWAYNVIKSVGNYGEIYERNLGPQGKVKIPREKTLNALWKDGGAMIAPSFQ</sequence>
<dbReference type="CDD" id="cd13692">
    <property type="entry name" value="PBP2_BztA"/>
    <property type="match status" value="1"/>
</dbReference>
<dbReference type="EMBL" id="JBAMYC010000006">
    <property type="protein sequence ID" value="MEI1248947.1"/>
    <property type="molecule type" value="Genomic_DNA"/>
</dbReference>
<keyword evidence="7" id="KW-1185">Reference proteome</keyword>
<comment type="caution">
    <text evidence="6">The sequence shown here is derived from an EMBL/GenBank/DDBJ whole genome shotgun (WGS) entry which is preliminary data.</text>
</comment>
<dbReference type="InterPro" id="IPR001638">
    <property type="entry name" value="Solute-binding_3/MltF_N"/>
</dbReference>
<evidence type="ECO:0000256" key="3">
    <source>
        <dbReference type="ARBA" id="ARBA00022729"/>
    </source>
</evidence>
<dbReference type="PANTHER" id="PTHR30085:SF7">
    <property type="entry name" value="AMINO-ACID ABC TRANSPORTER-BINDING PROTEIN YHDW-RELATED"/>
    <property type="match status" value="1"/>
</dbReference>
<feature type="domain" description="Solute-binding protein family 3/N-terminal" evidence="5">
    <location>
        <begin position="34"/>
        <end position="263"/>
    </location>
</feature>
<dbReference type="InterPro" id="IPR051455">
    <property type="entry name" value="Bact_solute-bind_prot3"/>
</dbReference>